<reference evidence="1 2" key="1">
    <citation type="submission" date="2015-09" db="EMBL/GenBank/DDBJ databases">
        <title>Draft Genome Sequence of the Strain BR 3267 (Bradyrhizobium yuanmingense) recommended as inoculant for cowpea in Brazil.</title>
        <authorList>
            <person name="Simoes-Araujo J.L."/>
            <person name="Zilli J.E."/>
        </authorList>
    </citation>
    <scope>NUCLEOTIDE SEQUENCE [LARGE SCALE GENOMIC DNA]</scope>
    <source>
        <strain evidence="1 2">BR3267</strain>
    </source>
</reference>
<protein>
    <recommendedName>
        <fullName evidence="3">RiboL-PSP-HEPN domain-containing protein</fullName>
    </recommendedName>
</protein>
<proteinExistence type="predicted"/>
<dbReference type="RefSeq" id="WP_057030532.1">
    <property type="nucleotide sequence ID" value="NZ_LJYF01000054.1"/>
</dbReference>
<name>A0A0R3BI02_9BRAD</name>
<comment type="caution">
    <text evidence="1">The sequence shown here is derived from an EMBL/GenBank/DDBJ whole genome shotgun (WGS) entry which is preliminary data.</text>
</comment>
<evidence type="ECO:0000313" key="2">
    <source>
        <dbReference type="Proteomes" id="UP000051380"/>
    </source>
</evidence>
<sequence>MTSKIALDASDKFLRDFRQHLHQVDEIANVILRGHLEIERHLDTVLDLIFFRPEHFRKIRLEFSDKIRLAKSYCPNPDARDWTVIKCLNEARNSIAHHRSERARATKVAAIRQSISGFGTPDFQREVREADDKEMIVLAAAVASGFLAFVESSVQEVREVIAASLDVPNPRKEAD</sequence>
<accession>A0A0R3BI02</accession>
<dbReference type="EMBL" id="LJYF01000054">
    <property type="protein sequence ID" value="KRP85080.1"/>
    <property type="molecule type" value="Genomic_DNA"/>
</dbReference>
<evidence type="ECO:0008006" key="3">
    <source>
        <dbReference type="Google" id="ProtNLM"/>
    </source>
</evidence>
<dbReference type="OrthoDB" id="9157278at2"/>
<dbReference type="AlphaFoldDB" id="A0A0R3BI02"/>
<gene>
    <name evidence="1" type="ORF">AOQ72_04980</name>
</gene>
<organism evidence="1 2">
    <name type="scientific">Bradyrhizobium yuanmingense</name>
    <dbReference type="NCBI Taxonomy" id="108015"/>
    <lineage>
        <taxon>Bacteria</taxon>
        <taxon>Pseudomonadati</taxon>
        <taxon>Pseudomonadota</taxon>
        <taxon>Alphaproteobacteria</taxon>
        <taxon>Hyphomicrobiales</taxon>
        <taxon>Nitrobacteraceae</taxon>
        <taxon>Bradyrhizobium</taxon>
    </lineage>
</organism>
<evidence type="ECO:0000313" key="1">
    <source>
        <dbReference type="EMBL" id="KRP85080.1"/>
    </source>
</evidence>
<dbReference type="Proteomes" id="UP000051380">
    <property type="component" value="Unassembled WGS sequence"/>
</dbReference>